<dbReference type="Pfam" id="PF13259">
    <property type="entry name" value="clamp_Gag1-like"/>
    <property type="match status" value="1"/>
</dbReference>
<keyword evidence="5" id="KW-1185">Reference proteome</keyword>
<dbReference type="eggNOG" id="KOG4547">
    <property type="taxonomic scope" value="Eukaryota"/>
</dbReference>
<dbReference type="InterPro" id="IPR025124">
    <property type="entry name" value="Gag1-like_clamp"/>
</dbReference>
<evidence type="ECO:0000259" key="3">
    <source>
        <dbReference type="Pfam" id="PF13259"/>
    </source>
</evidence>
<dbReference type="OrthoDB" id="30195at2759"/>
<feature type="region of interest" description="Disordered" evidence="1">
    <location>
        <begin position="843"/>
        <end position="873"/>
    </location>
</feature>
<feature type="compositionally biased region" description="Acidic residues" evidence="1">
    <location>
        <begin position="466"/>
        <end position="480"/>
    </location>
</feature>
<dbReference type="InterPro" id="IPR007148">
    <property type="entry name" value="SSU_processome_Utp12"/>
</dbReference>
<sequence length="1203" mass="131505">MAVVAGSALNSSRHPSTRHAVGMSTAKRSRRRGAEASPPPASKRLKSSHVPAPQAGTGLGFLVDENARAGKKLNAKLTNGIPQSKSNRVDDSRAAVARDVESLDSDDEEDVGGKPAPEVIELSSNSESSELESDEEEEAQPKPVTNGHHIEQEEQDVDMQDEDDTGDATFGDLLQARHPQPIDVSKALQSVGSNSRSLVPSSNNQLRAPLNSASLGVVLTQALKTRDKDLLEDCFRTNDVQSIKATIQRQQSYQIATLLELIAERIHKRPGRTGKLMTWVQWSLVSHGGYLANQPELMKKLKSLGQVVRERANGLQPLLHLKGKLDLLSAQLEYRKRLQADSRATGTNDQDGEENVLYIEGQDNDWSDSDDAVEGANGGIQARKRSKVLQIKQNDDDDSSVDEDDEDELDGPTGALGDALGDESSGDNEDDSDGEGLLDVEAEEASGDDEDESESSNDDAPSVVSSEEEDDSSDGGEEEVPAVSRRHMLDWRADQLDVFLLVRLRIHRKSSQMFARLEPSNNTTTTSQMTPRSSNDNYQEAREYPSPPRRERKSMFLDELTRDETRPDPVESSQAQNQGEPQAIQQHKKEEQDAPENEEEEKEDDDLAITLTELRTTNPSITFSRLGSPLTSTFTTIPLASPLPPSRSSHASDGEHLTRRNSFDLIFAQALENEDEAQVIAEVRGLIRRSVTPPDASTSIAEVPRAWRKGDGGRGRDVREEGFEMVDLEAGRDGKTWFSEQRKEDVLDCFGWYDVSLSIAVSPRKDEESCFPSVPIDRAEVATPGLKKNATSAGGLLTWRRLSEASDKDEGEMTLHLNLPGSHHRSAAQQEELREARRQLKEKIRNDWDYPPLPAHRSSGRHPPGTASDPTAVATTTEIEDRIAGFRFHTPPSASVPGENGRPAEGSAAYVLGLDFEPTEWRAREDGSEDDDEDSSSADTRTGGTVHKGKKSGESIRFDRPDSVAAELEERRLVRKRRRLGMLEEEVQSNDGLAHWLRRRDVWCCARGAEEVRSVEEAQSHAGAQHSRTTTSSSSSAAASMTSASSARSSTSSTSPQSNAASLNTPITTPSTSPPIPDSTQEPTTTLPPSLQPILLPIAPPLLPSHPVRTRITPAQHPEIYSKIILQSRTPSVPINLQTLIRALVQGWISDGEWPPKPGVVERSFARRKLKDGEGVGSVVKGGIRKVLRMTGVGGGSGVDVVK</sequence>
<feature type="compositionally biased region" description="Acidic residues" evidence="1">
    <location>
        <begin position="927"/>
        <end position="936"/>
    </location>
</feature>
<dbReference type="AlphaFoldDB" id="F9WZA4"/>
<dbReference type="OMA" id="WLADEEM"/>
<accession>F9WZA4</accession>
<feature type="compositionally biased region" description="Acidic residues" evidence="1">
    <location>
        <begin position="129"/>
        <end position="138"/>
    </location>
</feature>
<feature type="region of interest" description="Disordered" evidence="1">
    <location>
        <begin position="923"/>
        <end position="958"/>
    </location>
</feature>
<name>F9WZA4_ZYMTI</name>
<feature type="compositionally biased region" description="Basic and acidic residues" evidence="1">
    <location>
        <begin position="553"/>
        <end position="569"/>
    </location>
</feature>
<organism evidence="4 5">
    <name type="scientific">Zymoseptoria tritici (strain CBS 115943 / IPO323)</name>
    <name type="common">Speckled leaf blotch fungus</name>
    <name type="synonym">Septoria tritici</name>
    <dbReference type="NCBI Taxonomy" id="336722"/>
    <lineage>
        <taxon>Eukaryota</taxon>
        <taxon>Fungi</taxon>
        <taxon>Dikarya</taxon>
        <taxon>Ascomycota</taxon>
        <taxon>Pezizomycotina</taxon>
        <taxon>Dothideomycetes</taxon>
        <taxon>Dothideomycetidae</taxon>
        <taxon>Mycosphaerellales</taxon>
        <taxon>Mycosphaerellaceae</taxon>
        <taxon>Zymoseptoria</taxon>
    </lineage>
</organism>
<feature type="compositionally biased region" description="Acidic residues" evidence="1">
    <location>
        <begin position="395"/>
        <end position="410"/>
    </location>
</feature>
<feature type="region of interest" description="Disordered" evidence="1">
    <location>
        <begin position="515"/>
        <end position="606"/>
    </location>
</feature>
<dbReference type="STRING" id="336722.F9WZA4"/>
<feature type="region of interest" description="Disordered" evidence="1">
    <location>
        <begin position="1016"/>
        <end position="1093"/>
    </location>
</feature>
<evidence type="ECO:0000259" key="2">
    <source>
        <dbReference type="Pfam" id="PF04003"/>
    </source>
</evidence>
<dbReference type="Pfam" id="PF04003">
    <property type="entry name" value="Utp12"/>
    <property type="match status" value="1"/>
</dbReference>
<dbReference type="KEGG" id="ztr:MYCGRDRAFT_107339"/>
<evidence type="ECO:0000256" key="1">
    <source>
        <dbReference type="SAM" id="MobiDB-lite"/>
    </source>
</evidence>
<dbReference type="EMBL" id="CM001196">
    <property type="protein sequence ID" value="EGP91380.1"/>
    <property type="molecule type" value="Genomic_DNA"/>
</dbReference>
<gene>
    <name evidence="4" type="ORF">MYCGRDRAFT_107339</name>
</gene>
<feature type="compositionally biased region" description="Acidic residues" evidence="1">
    <location>
        <begin position="362"/>
        <end position="373"/>
    </location>
</feature>
<feature type="compositionally biased region" description="Low complexity" evidence="1">
    <location>
        <begin position="1027"/>
        <end position="1071"/>
    </location>
</feature>
<feature type="compositionally biased region" description="Acidic residues" evidence="1">
    <location>
        <begin position="420"/>
        <end position="457"/>
    </location>
</feature>
<feature type="compositionally biased region" description="Acidic residues" evidence="1">
    <location>
        <begin position="593"/>
        <end position="606"/>
    </location>
</feature>
<dbReference type="PANTHER" id="PTHR28065">
    <property type="entry name" value="FREQUENIN"/>
    <property type="match status" value="1"/>
</dbReference>
<feature type="region of interest" description="Disordered" evidence="1">
    <location>
        <begin position="1"/>
        <end position="148"/>
    </location>
</feature>
<protein>
    <recommendedName>
        <fullName evidence="6">DUF4050 domain-containing protein</fullName>
    </recommendedName>
</protein>
<evidence type="ECO:0000313" key="4">
    <source>
        <dbReference type="EMBL" id="EGP91380.1"/>
    </source>
</evidence>
<evidence type="ECO:0008006" key="6">
    <source>
        <dbReference type="Google" id="ProtNLM"/>
    </source>
</evidence>
<proteinExistence type="predicted"/>
<evidence type="ECO:0000313" key="5">
    <source>
        <dbReference type="Proteomes" id="UP000008062"/>
    </source>
</evidence>
<dbReference type="Proteomes" id="UP000008062">
    <property type="component" value="Chromosome 1"/>
</dbReference>
<dbReference type="HOGENOM" id="CLU_270538_0_0_1"/>
<feature type="domain" description="Gag1-like clamp" evidence="3">
    <location>
        <begin position="956"/>
        <end position="1155"/>
    </location>
</feature>
<dbReference type="PANTHER" id="PTHR28065:SF1">
    <property type="entry name" value="DUF4050 DOMAIN-CONTAINING PROTEIN"/>
    <property type="match status" value="1"/>
</dbReference>
<dbReference type="InParanoid" id="F9WZA4"/>
<feature type="compositionally biased region" description="Polar residues" evidence="1">
    <location>
        <begin position="76"/>
        <end position="86"/>
    </location>
</feature>
<dbReference type="RefSeq" id="XP_003856404.1">
    <property type="nucleotide sequence ID" value="XM_003856356.1"/>
</dbReference>
<feature type="compositionally biased region" description="Polar residues" evidence="1">
    <location>
        <begin position="571"/>
        <end position="585"/>
    </location>
</feature>
<feature type="domain" description="Small-subunit processome Utp12" evidence="2">
    <location>
        <begin position="227"/>
        <end position="329"/>
    </location>
</feature>
<feature type="compositionally biased region" description="Low complexity" evidence="1">
    <location>
        <begin position="1078"/>
        <end position="1093"/>
    </location>
</feature>
<feature type="compositionally biased region" description="Polar residues" evidence="1">
    <location>
        <begin position="519"/>
        <end position="538"/>
    </location>
</feature>
<dbReference type="InterPro" id="IPR053274">
    <property type="entry name" value="Fluconazole_resistance"/>
</dbReference>
<reference evidence="4 5" key="1">
    <citation type="journal article" date="2011" name="PLoS Genet.">
        <title>Finished genome of the fungal wheat pathogen Mycosphaerella graminicola reveals dispensome structure, chromosome plasticity, and stealth pathogenesis.</title>
        <authorList>
            <person name="Goodwin S.B."/>
            <person name="Ben M'barek S."/>
            <person name="Dhillon B."/>
            <person name="Wittenberg A.H.J."/>
            <person name="Crane C.F."/>
            <person name="Hane J.K."/>
            <person name="Foster A.J."/>
            <person name="Van der Lee T.A.J."/>
            <person name="Grimwood J."/>
            <person name="Aerts A."/>
            <person name="Antoniw J."/>
            <person name="Bailey A."/>
            <person name="Bluhm B."/>
            <person name="Bowler J."/>
            <person name="Bristow J."/>
            <person name="van der Burgt A."/>
            <person name="Canto-Canche B."/>
            <person name="Churchill A.C.L."/>
            <person name="Conde-Ferraez L."/>
            <person name="Cools H.J."/>
            <person name="Coutinho P.M."/>
            <person name="Csukai M."/>
            <person name="Dehal P."/>
            <person name="De Wit P."/>
            <person name="Donzelli B."/>
            <person name="van de Geest H.C."/>
            <person name="van Ham R.C.H.J."/>
            <person name="Hammond-Kosack K.E."/>
            <person name="Henrissat B."/>
            <person name="Kilian A."/>
            <person name="Kobayashi A.K."/>
            <person name="Koopmann E."/>
            <person name="Kourmpetis Y."/>
            <person name="Kuzniar A."/>
            <person name="Lindquist E."/>
            <person name="Lombard V."/>
            <person name="Maliepaard C."/>
            <person name="Martins N."/>
            <person name="Mehrabi R."/>
            <person name="Nap J.P.H."/>
            <person name="Ponomarenko A."/>
            <person name="Rudd J.J."/>
            <person name="Salamov A."/>
            <person name="Schmutz J."/>
            <person name="Schouten H.J."/>
            <person name="Shapiro H."/>
            <person name="Stergiopoulos I."/>
            <person name="Torriani S.F.F."/>
            <person name="Tu H."/>
            <person name="de Vries R.P."/>
            <person name="Waalwijk C."/>
            <person name="Ware S.B."/>
            <person name="Wiebenga A."/>
            <person name="Zwiers L.-H."/>
            <person name="Oliver R.P."/>
            <person name="Grigoriev I.V."/>
            <person name="Kema G.H.J."/>
        </authorList>
    </citation>
    <scope>NUCLEOTIDE SEQUENCE [LARGE SCALE GENOMIC DNA]</scope>
    <source>
        <strain evidence="5">CBS 115943 / IPO323</strain>
    </source>
</reference>
<feature type="region of interest" description="Disordered" evidence="1">
    <location>
        <begin position="361"/>
        <end position="487"/>
    </location>
</feature>
<dbReference type="GeneID" id="13402833"/>
<feature type="compositionally biased region" description="Basic and acidic residues" evidence="1">
    <location>
        <begin position="87"/>
        <end position="101"/>
    </location>
</feature>